<dbReference type="InterPro" id="IPR005662">
    <property type="entry name" value="GTPase_Era-like"/>
</dbReference>
<dbReference type="GO" id="GO:0019843">
    <property type="term" value="F:rRNA binding"/>
    <property type="evidence" value="ECO:0007669"/>
    <property type="project" value="TreeGrafter"/>
</dbReference>
<feature type="domain" description="Dynamin N-terminal" evidence="1">
    <location>
        <begin position="78"/>
        <end position="206"/>
    </location>
</feature>
<dbReference type="Gene3D" id="3.40.50.300">
    <property type="entry name" value="P-loop containing nucleotide triphosphate hydrolases"/>
    <property type="match status" value="1"/>
</dbReference>
<dbReference type="RefSeq" id="WP_122185212.1">
    <property type="nucleotide sequence ID" value="NZ_RFFJ01000120.1"/>
</dbReference>
<dbReference type="GO" id="GO:0000028">
    <property type="term" value="P:ribosomal small subunit assembly"/>
    <property type="evidence" value="ECO:0007669"/>
    <property type="project" value="TreeGrafter"/>
</dbReference>
<dbReference type="GO" id="GO:0005829">
    <property type="term" value="C:cytosol"/>
    <property type="evidence" value="ECO:0007669"/>
    <property type="project" value="TreeGrafter"/>
</dbReference>
<evidence type="ECO:0000259" key="1">
    <source>
        <dbReference type="Pfam" id="PF00350"/>
    </source>
</evidence>
<organism evidence="2 3">
    <name type="scientific">Streptomyces triticirhizae</name>
    <dbReference type="NCBI Taxonomy" id="2483353"/>
    <lineage>
        <taxon>Bacteria</taxon>
        <taxon>Bacillati</taxon>
        <taxon>Actinomycetota</taxon>
        <taxon>Actinomycetes</taxon>
        <taxon>Kitasatosporales</taxon>
        <taxon>Streptomycetaceae</taxon>
        <taxon>Streptomyces</taxon>
    </lineage>
</organism>
<protein>
    <submittedName>
        <fullName evidence="2">ATP-binding protein</fullName>
    </submittedName>
</protein>
<sequence length="557" mass="59142">MLWKPLEVGHSAHVAILDARPELLDALTLLRERLAAARFPLELPGAERARRSCAELLSQLDGYLLPRLRQPDAPLLAVVGGSTGAGKSTLVNSLVGRRVTEAGVLRPTTRTPVLVCHPDDHHWFSGKRVLPQFGRVWMPRQEAEQPPPVRRDGQPTLAVETTRALPAGLALLDAPDIDSLVAGNRDLAADLLGAADIWVLVTTAARYADAVPWHLLRSAREYDVTVVTVLDRVPHQLAAEVSRHYGALLERAGLGAIPRFTVPELPESARGGSGVLPATAVAGLREWLAHRARDREARALAALRTARGALASLRGRVMALAGAAALQHATAVRLDQRLDAAYAEADRRVRATLAEGGLLAGEARAHWLAFPDDSSADELLDALTSALTGLLVEAVATADERTDAAWRAVGGAPPPDPEEPGAVADRVGVVVRRLRRCLEELVEEVRHAPVMLGQPAPARSSPSEDGETAALLATALLGGRAATVAQQTLAGALGPRGAARLREKGNQQLNACVTRALGAEKQRRGAPLHRLGIAVDTQVALVSALSAVRAEPRHTTV</sequence>
<evidence type="ECO:0000313" key="2">
    <source>
        <dbReference type="EMBL" id="RMI37194.1"/>
    </source>
</evidence>
<dbReference type="CDD" id="cd00882">
    <property type="entry name" value="Ras_like_GTPase"/>
    <property type="match status" value="1"/>
</dbReference>
<dbReference type="Proteomes" id="UP000278673">
    <property type="component" value="Unassembled WGS sequence"/>
</dbReference>
<proteinExistence type="predicted"/>
<accession>A0A3M2LIA9</accession>
<dbReference type="InterPro" id="IPR045063">
    <property type="entry name" value="Dynamin_N"/>
</dbReference>
<dbReference type="GO" id="GO:0005524">
    <property type="term" value="F:ATP binding"/>
    <property type="evidence" value="ECO:0007669"/>
    <property type="project" value="UniProtKB-KW"/>
</dbReference>
<evidence type="ECO:0000313" key="3">
    <source>
        <dbReference type="Proteomes" id="UP000278673"/>
    </source>
</evidence>
<dbReference type="PANTHER" id="PTHR42698:SF1">
    <property type="entry name" value="GTPASE ERA, MITOCHONDRIAL"/>
    <property type="match status" value="1"/>
</dbReference>
<keyword evidence="3" id="KW-1185">Reference proteome</keyword>
<gene>
    <name evidence="2" type="ORF">EBN88_19600</name>
</gene>
<dbReference type="AlphaFoldDB" id="A0A3M2LIA9"/>
<dbReference type="SUPFAM" id="SSF52540">
    <property type="entry name" value="P-loop containing nucleoside triphosphate hydrolases"/>
    <property type="match status" value="1"/>
</dbReference>
<dbReference type="GO" id="GO:0005525">
    <property type="term" value="F:GTP binding"/>
    <property type="evidence" value="ECO:0007669"/>
    <property type="project" value="InterPro"/>
</dbReference>
<dbReference type="EMBL" id="RFFJ01000120">
    <property type="protein sequence ID" value="RMI37194.1"/>
    <property type="molecule type" value="Genomic_DNA"/>
</dbReference>
<name>A0A3M2LIA9_9ACTN</name>
<keyword evidence="2" id="KW-0067">ATP-binding</keyword>
<dbReference type="PANTHER" id="PTHR42698">
    <property type="entry name" value="GTPASE ERA"/>
    <property type="match status" value="1"/>
</dbReference>
<keyword evidence="2" id="KW-0547">Nucleotide-binding</keyword>
<dbReference type="Pfam" id="PF00350">
    <property type="entry name" value="Dynamin_N"/>
    <property type="match status" value="1"/>
</dbReference>
<comment type="caution">
    <text evidence="2">The sequence shown here is derived from an EMBL/GenBank/DDBJ whole genome shotgun (WGS) entry which is preliminary data.</text>
</comment>
<reference evidence="2 3" key="1">
    <citation type="submission" date="2018-10" db="EMBL/GenBank/DDBJ databases">
        <title>Isolation, diversity and antifungal activity of actinobacteria from wheat.</title>
        <authorList>
            <person name="Han C."/>
        </authorList>
    </citation>
    <scope>NUCLEOTIDE SEQUENCE [LARGE SCALE GENOMIC DNA]</scope>
    <source>
        <strain evidence="2 3">NEAU-YY642</strain>
    </source>
</reference>
<dbReference type="GO" id="GO:0043024">
    <property type="term" value="F:ribosomal small subunit binding"/>
    <property type="evidence" value="ECO:0007669"/>
    <property type="project" value="TreeGrafter"/>
</dbReference>
<dbReference type="InterPro" id="IPR027417">
    <property type="entry name" value="P-loop_NTPase"/>
</dbReference>